<dbReference type="GO" id="GO:0043856">
    <property type="term" value="F:anti-sigma factor antagonist activity"/>
    <property type="evidence" value="ECO:0007669"/>
    <property type="project" value="InterPro"/>
</dbReference>
<gene>
    <name evidence="4" type="ORF">HDA45_001405</name>
</gene>
<dbReference type="InterPro" id="IPR003658">
    <property type="entry name" value="Anti-sigma_ant"/>
</dbReference>
<accession>A0A841AYZ4</accession>
<sequence length="138" mass="14495">MERMWLPGLVPGAAVQAWCSHGDPAVIALTGELDSYTFVVVETAVAATLVRNRGKRAIVLDLAEVTFLSATGIRALHDAVDQAAARGVTLRFALGSHAIVRRALNATGMAAVLDLYPDRLAALDAADSLAFLGLIQSL</sequence>
<evidence type="ECO:0000313" key="5">
    <source>
        <dbReference type="Proteomes" id="UP000580861"/>
    </source>
</evidence>
<dbReference type="AlphaFoldDB" id="A0A841AYZ4"/>
<feature type="domain" description="STAS" evidence="3">
    <location>
        <begin position="26"/>
        <end position="126"/>
    </location>
</feature>
<dbReference type="PANTHER" id="PTHR33495:SF2">
    <property type="entry name" value="ANTI-SIGMA FACTOR ANTAGONIST TM_1081-RELATED"/>
    <property type="match status" value="1"/>
</dbReference>
<evidence type="ECO:0000259" key="3">
    <source>
        <dbReference type="PROSITE" id="PS50801"/>
    </source>
</evidence>
<dbReference type="RefSeq" id="WP_246480644.1">
    <property type="nucleotide sequence ID" value="NZ_JACHMX010000001.1"/>
</dbReference>
<dbReference type="PROSITE" id="PS50801">
    <property type="entry name" value="STAS"/>
    <property type="match status" value="1"/>
</dbReference>
<dbReference type="Pfam" id="PF01740">
    <property type="entry name" value="STAS"/>
    <property type="match status" value="1"/>
</dbReference>
<dbReference type="Proteomes" id="UP000580861">
    <property type="component" value="Unassembled WGS sequence"/>
</dbReference>
<evidence type="ECO:0000256" key="2">
    <source>
        <dbReference type="RuleBase" id="RU003749"/>
    </source>
</evidence>
<dbReference type="PANTHER" id="PTHR33495">
    <property type="entry name" value="ANTI-SIGMA FACTOR ANTAGONIST TM_1081-RELATED-RELATED"/>
    <property type="match status" value="1"/>
</dbReference>
<organism evidence="4 5">
    <name type="scientific">Amycolatopsis umgeniensis</name>
    <dbReference type="NCBI Taxonomy" id="336628"/>
    <lineage>
        <taxon>Bacteria</taxon>
        <taxon>Bacillati</taxon>
        <taxon>Actinomycetota</taxon>
        <taxon>Actinomycetes</taxon>
        <taxon>Pseudonocardiales</taxon>
        <taxon>Pseudonocardiaceae</taxon>
        <taxon>Amycolatopsis</taxon>
    </lineage>
</organism>
<comment type="caution">
    <text evidence="4">The sequence shown here is derived from an EMBL/GenBank/DDBJ whole genome shotgun (WGS) entry which is preliminary data.</text>
</comment>
<dbReference type="EMBL" id="JACHMX010000001">
    <property type="protein sequence ID" value="MBB5851318.1"/>
    <property type="molecule type" value="Genomic_DNA"/>
</dbReference>
<dbReference type="InterPro" id="IPR036513">
    <property type="entry name" value="STAS_dom_sf"/>
</dbReference>
<reference evidence="4 5" key="1">
    <citation type="submission" date="2020-08" db="EMBL/GenBank/DDBJ databases">
        <title>Sequencing the genomes of 1000 actinobacteria strains.</title>
        <authorList>
            <person name="Klenk H.-P."/>
        </authorList>
    </citation>
    <scope>NUCLEOTIDE SEQUENCE [LARGE SCALE GENOMIC DNA]</scope>
    <source>
        <strain evidence="4 5">DSM 45272</strain>
    </source>
</reference>
<dbReference type="InterPro" id="IPR002645">
    <property type="entry name" value="STAS_dom"/>
</dbReference>
<dbReference type="CDD" id="cd07043">
    <property type="entry name" value="STAS_anti-anti-sigma_factors"/>
    <property type="match status" value="1"/>
</dbReference>
<keyword evidence="5" id="KW-1185">Reference proteome</keyword>
<comment type="similarity">
    <text evidence="1 2">Belongs to the anti-sigma-factor antagonist family.</text>
</comment>
<dbReference type="Gene3D" id="3.30.750.24">
    <property type="entry name" value="STAS domain"/>
    <property type="match status" value="1"/>
</dbReference>
<dbReference type="NCBIfam" id="TIGR00377">
    <property type="entry name" value="ant_ant_sig"/>
    <property type="match status" value="1"/>
</dbReference>
<evidence type="ECO:0000313" key="4">
    <source>
        <dbReference type="EMBL" id="MBB5851318.1"/>
    </source>
</evidence>
<protein>
    <recommendedName>
        <fullName evidence="2">Anti-sigma factor antagonist</fullName>
    </recommendedName>
</protein>
<evidence type="ECO:0000256" key="1">
    <source>
        <dbReference type="ARBA" id="ARBA00009013"/>
    </source>
</evidence>
<proteinExistence type="inferred from homology"/>
<name>A0A841AYZ4_9PSEU</name>
<dbReference type="SUPFAM" id="SSF52091">
    <property type="entry name" value="SpoIIaa-like"/>
    <property type="match status" value="1"/>
</dbReference>